<protein>
    <submittedName>
        <fullName evidence="2">Uncharacterized protein</fullName>
    </submittedName>
</protein>
<name>B0PGB7_9FIRM</name>
<dbReference type="HOGENOM" id="CLU_3264826_0_0_9"/>
<evidence type="ECO:0000313" key="2">
    <source>
        <dbReference type="EMBL" id="EDS09705.1"/>
    </source>
</evidence>
<comment type="caution">
    <text evidence="2">The sequence shown here is derived from an EMBL/GenBank/DDBJ whole genome shotgun (WGS) entry which is preliminary data.</text>
</comment>
<accession>B0PGB7</accession>
<dbReference type="AlphaFoldDB" id="B0PGB7"/>
<feature type="region of interest" description="Disordered" evidence="1">
    <location>
        <begin position="20"/>
        <end position="41"/>
    </location>
</feature>
<evidence type="ECO:0000313" key="3">
    <source>
        <dbReference type="Proteomes" id="UP000003803"/>
    </source>
</evidence>
<evidence type="ECO:0000256" key="1">
    <source>
        <dbReference type="SAM" id="MobiDB-lite"/>
    </source>
</evidence>
<dbReference type="EMBL" id="ABGD02000027">
    <property type="protein sequence ID" value="EDS09705.1"/>
    <property type="molecule type" value="Genomic_DNA"/>
</dbReference>
<dbReference type="Proteomes" id="UP000003803">
    <property type="component" value="Unassembled WGS sequence"/>
</dbReference>
<keyword evidence="3" id="KW-1185">Reference proteome</keyword>
<proteinExistence type="predicted"/>
<organism evidence="2 3">
    <name type="scientific">Anaerotruncus colihominis DSM 17241</name>
    <dbReference type="NCBI Taxonomy" id="445972"/>
    <lineage>
        <taxon>Bacteria</taxon>
        <taxon>Bacillati</taxon>
        <taxon>Bacillota</taxon>
        <taxon>Clostridia</taxon>
        <taxon>Eubacteriales</taxon>
        <taxon>Oscillospiraceae</taxon>
        <taxon>Anaerotruncus</taxon>
    </lineage>
</organism>
<gene>
    <name evidence="2" type="ORF">ANACOL_03850</name>
</gene>
<sequence length="41" mass="4369">MHGEVLFTRKGEVKLLLFRPTRPDGKTTEACPAPGKATASG</sequence>
<reference evidence="2" key="2">
    <citation type="submission" date="2013-09" db="EMBL/GenBank/DDBJ databases">
        <title>Draft genome sequence of Anaerotruncus colihominis(DSM 17241).</title>
        <authorList>
            <person name="Sudarsanam P."/>
            <person name="Ley R."/>
            <person name="Guruge J."/>
            <person name="Turnbaugh P.J."/>
            <person name="Mahowald M."/>
            <person name="Liep D."/>
            <person name="Gordon J."/>
        </authorList>
    </citation>
    <scope>NUCLEOTIDE SEQUENCE</scope>
    <source>
        <strain evidence="2">DSM 17241</strain>
    </source>
</reference>
<reference evidence="2" key="1">
    <citation type="submission" date="2007-11" db="EMBL/GenBank/DDBJ databases">
        <authorList>
            <person name="Fulton L."/>
            <person name="Clifton S."/>
            <person name="Fulton B."/>
            <person name="Xu J."/>
            <person name="Minx P."/>
            <person name="Pepin K.H."/>
            <person name="Johnson M."/>
            <person name="Thiruvilangam P."/>
            <person name="Bhonagiri V."/>
            <person name="Nash W.E."/>
            <person name="Mardis E.R."/>
            <person name="Wilson R.K."/>
        </authorList>
    </citation>
    <scope>NUCLEOTIDE SEQUENCE [LARGE SCALE GENOMIC DNA]</scope>
    <source>
        <strain evidence="2">DSM 17241</strain>
    </source>
</reference>